<dbReference type="PROSITE" id="PS51762">
    <property type="entry name" value="GH16_2"/>
    <property type="match status" value="1"/>
</dbReference>
<dbReference type="SUPFAM" id="SSF49899">
    <property type="entry name" value="Concanavalin A-like lectins/glucanases"/>
    <property type="match status" value="1"/>
</dbReference>
<comment type="similarity">
    <text evidence="2">Belongs to the SKN1/KRE6 family.</text>
</comment>
<dbReference type="Pfam" id="PF03935">
    <property type="entry name" value="SKN1_KRE6_Sbg1"/>
    <property type="match status" value="1"/>
</dbReference>
<name>A0A0H5C904_CYBJN</name>
<evidence type="ECO:0000256" key="2">
    <source>
        <dbReference type="ARBA" id="ARBA00010962"/>
    </source>
</evidence>
<evidence type="ECO:0000256" key="5">
    <source>
        <dbReference type="ARBA" id="ARBA00022989"/>
    </source>
</evidence>
<evidence type="ECO:0000259" key="11">
    <source>
        <dbReference type="PROSITE" id="PS51762"/>
    </source>
</evidence>
<evidence type="ECO:0000256" key="3">
    <source>
        <dbReference type="ARBA" id="ARBA00022692"/>
    </source>
</evidence>
<dbReference type="PANTHER" id="PTHR31361:SF1">
    <property type="entry name" value="BETA-GLUCAN SYNTHESIS-ASSOCIATED PROTEIN KRE6-RELATED"/>
    <property type="match status" value="1"/>
</dbReference>
<dbReference type="GO" id="GO:0006078">
    <property type="term" value="P:(1-&gt;6)-beta-D-glucan biosynthetic process"/>
    <property type="evidence" value="ECO:0007669"/>
    <property type="project" value="TreeGrafter"/>
</dbReference>
<organism evidence="12 13">
    <name type="scientific">Cyberlindnera jadinii (strain ATCC 18201 / CBS 1600 / BCRC 20928 / JCM 3617 / NBRC 0987 / NRRL Y-1542)</name>
    <name type="common">Torula yeast</name>
    <name type="synonym">Candida utilis</name>
    <dbReference type="NCBI Taxonomy" id="983966"/>
    <lineage>
        <taxon>Eukaryota</taxon>
        <taxon>Fungi</taxon>
        <taxon>Dikarya</taxon>
        <taxon>Ascomycota</taxon>
        <taxon>Saccharomycotina</taxon>
        <taxon>Saccharomycetes</taxon>
        <taxon>Phaffomycetales</taxon>
        <taxon>Phaffomycetaceae</taxon>
        <taxon>Cyberlindnera</taxon>
    </lineage>
</organism>
<feature type="transmembrane region" description="Helical" evidence="10">
    <location>
        <begin position="219"/>
        <end position="241"/>
    </location>
</feature>
<feature type="compositionally biased region" description="Low complexity" evidence="9">
    <location>
        <begin position="33"/>
        <end position="44"/>
    </location>
</feature>
<feature type="region of interest" description="Disordered" evidence="9">
    <location>
        <begin position="86"/>
        <end position="143"/>
    </location>
</feature>
<keyword evidence="7" id="KW-0325">Glycoprotein</keyword>
<gene>
    <name evidence="12" type="primary">KRE8</name>
    <name evidence="12" type="ORF">BN1211_5755</name>
</gene>
<reference evidence="13" key="1">
    <citation type="journal article" date="2015" name="J. Biotechnol.">
        <title>The structure of the Cyberlindnera jadinii genome and its relation to Candida utilis analyzed by the occurrence of single nucleotide polymorphisms.</title>
        <authorList>
            <person name="Rupp O."/>
            <person name="Brinkrolf K."/>
            <person name="Buerth C."/>
            <person name="Kunigo M."/>
            <person name="Schneider J."/>
            <person name="Jaenicke S."/>
            <person name="Goesmann A."/>
            <person name="Puehler A."/>
            <person name="Jaeger K.-E."/>
            <person name="Ernst J.F."/>
        </authorList>
    </citation>
    <scope>NUCLEOTIDE SEQUENCE [LARGE SCALE GENOMIC DNA]</scope>
    <source>
        <strain evidence="13">ATCC 18201 / CBS 1600 / BCRC 20928 / JCM 3617 / NBRC 0987 / NRRL Y-1542</strain>
    </source>
</reference>
<dbReference type="GO" id="GO:0005886">
    <property type="term" value="C:plasma membrane"/>
    <property type="evidence" value="ECO:0007669"/>
    <property type="project" value="TreeGrafter"/>
</dbReference>
<keyword evidence="6 10" id="KW-0472">Membrane</keyword>
<dbReference type="AlphaFoldDB" id="A0A0H5C904"/>
<dbReference type="Gene3D" id="2.60.120.200">
    <property type="match status" value="1"/>
</dbReference>
<keyword evidence="8" id="KW-0961">Cell wall biogenesis/degradation</keyword>
<proteinExistence type="inferred from homology"/>
<evidence type="ECO:0000256" key="4">
    <source>
        <dbReference type="ARBA" id="ARBA00022968"/>
    </source>
</evidence>
<dbReference type="InterPro" id="IPR005629">
    <property type="entry name" value="Skn1/Kre6/Sbg1"/>
</dbReference>
<dbReference type="InterPro" id="IPR013320">
    <property type="entry name" value="ConA-like_dom_sf"/>
</dbReference>
<feature type="compositionally biased region" description="Low complexity" evidence="9">
    <location>
        <begin position="124"/>
        <end position="133"/>
    </location>
</feature>
<feature type="domain" description="GH16" evidence="11">
    <location>
        <begin position="239"/>
        <end position="631"/>
    </location>
</feature>
<dbReference type="FunFam" id="2.60.120.200:FF:000140">
    <property type="entry name" value="Beta-glucan synthesis-associated protein"/>
    <property type="match status" value="1"/>
</dbReference>
<accession>A0A0H5C904</accession>
<dbReference type="Proteomes" id="UP000038830">
    <property type="component" value="Unassembled WGS sequence"/>
</dbReference>
<evidence type="ECO:0000256" key="9">
    <source>
        <dbReference type="SAM" id="MobiDB-lite"/>
    </source>
</evidence>
<sequence>MSTRNLTDRSPQANNNNSGDSDDSEPRNPFLQEESSSLTNSSEDSTTHLTSKRPAKPFIDYNGYYSQQGSSNSLSKNDYNSYSSSNISGIGQSSPNLNNDIYSPPEYDRYPSMGRDSRITSMANSTNSNTNLLGHNKKGSLSSQLSTSEISENSSNPFLVDADFSPFGGYPASSFPLHIDEKEPDDYLHNPDPIADAYADKHRFMSDFKNMDKRSTGGLIGLIVLFLGAIALFIIVPALTYTGATTHGSNTQVYEVLTQYQYQTLSAIRTSLVDPDTPESALTRLANDGTNWTLVFSDEFNAEGRTFYDGDDQFWQAVNIHYAATNDLEWYDPDAATTTNGYLELRMDAFENHNLFYRSGMLQSWNKMCFTEGLIEVSAMLPNFGNVTGLWPGIWTMGNLGRPGYLASTNGVWPYTYEACDAGITANQSSHDGISYLPGQRLSVCTCDGEDHPNQGVGRGAPEIDVIEGAVDSTLGVGTASQSMQIAPFDIWYMPDYEFIQIYNFTVTAMNTYAGGPFQQAVSAVSTLNTSWYELGDTAGPYFQKYGFEYRNDDDDGYCTWFVGDDPTYTIYATALHPNGNVDWRRISKEPMSIILNLGVSNNWAYIDWASIVFPSTMRIDYVRVYQPEGMNQVTCDPSDHPTYDYIMNHRAAYWNANYTLWEDAGYDTPKNILTGNCRSSKFSL</sequence>
<protein>
    <submittedName>
        <fullName evidence="12">KRE8 protein</fullName>
    </submittedName>
</protein>
<dbReference type="GO" id="GO:0005789">
    <property type="term" value="C:endoplasmic reticulum membrane"/>
    <property type="evidence" value="ECO:0007669"/>
    <property type="project" value="TreeGrafter"/>
</dbReference>
<evidence type="ECO:0000256" key="7">
    <source>
        <dbReference type="ARBA" id="ARBA00023180"/>
    </source>
</evidence>
<keyword evidence="3 10" id="KW-0812">Transmembrane</keyword>
<evidence type="ECO:0000256" key="1">
    <source>
        <dbReference type="ARBA" id="ARBA00004606"/>
    </source>
</evidence>
<keyword evidence="5 10" id="KW-1133">Transmembrane helix</keyword>
<evidence type="ECO:0000256" key="6">
    <source>
        <dbReference type="ARBA" id="ARBA00023136"/>
    </source>
</evidence>
<evidence type="ECO:0000313" key="12">
    <source>
        <dbReference type="EMBL" id="CEP24831.1"/>
    </source>
</evidence>
<feature type="compositionally biased region" description="Polar residues" evidence="9">
    <location>
        <begin position="1"/>
        <end position="13"/>
    </location>
</feature>
<evidence type="ECO:0000256" key="10">
    <source>
        <dbReference type="SAM" id="Phobius"/>
    </source>
</evidence>
<dbReference type="EMBL" id="CDQK01000007">
    <property type="protein sequence ID" value="CEP24831.1"/>
    <property type="molecule type" value="Genomic_DNA"/>
</dbReference>
<dbReference type="PANTHER" id="PTHR31361">
    <property type="entry name" value="BETA-GLUCAN SYNTHESIS-ASSOCIATED PROTEIN KRE6-RELATED"/>
    <property type="match status" value="1"/>
</dbReference>
<comment type="subcellular location">
    <subcellularLocation>
        <location evidence="1">Membrane</location>
        <topology evidence="1">Single-pass type II membrane protein</topology>
    </subcellularLocation>
</comment>
<dbReference type="GO" id="GO:0015926">
    <property type="term" value="F:glucosidase activity"/>
    <property type="evidence" value="ECO:0007669"/>
    <property type="project" value="TreeGrafter"/>
</dbReference>
<keyword evidence="4" id="KW-0735">Signal-anchor</keyword>
<feature type="compositionally biased region" description="Low complexity" evidence="9">
    <location>
        <begin position="86"/>
        <end position="96"/>
    </location>
</feature>
<evidence type="ECO:0000256" key="8">
    <source>
        <dbReference type="ARBA" id="ARBA00023316"/>
    </source>
</evidence>
<dbReference type="GO" id="GO:0031505">
    <property type="term" value="P:fungal-type cell wall organization"/>
    <property type="evidence" value="ECO:0007669"/>
    <property type="project" value="TreeGrafter"/>
</dbReference>
<evidence type="ECO:0000313" key="13">
    <source>
        <dbReference type="Proteomes" id="UP000038830"/>
    </source>
</evidence>
<feature type="region of interest" description="Disordered" evidence="9">
    <location>
        <begin position="1"/>
        <end position="64"/>
    </location>
</feature>
<dbReference type="InterPro" id="IPR000757">
    <property type="entry name" value="Beta-glucanase-like"/>
</dbReference>
<dbReference type="CDD" id="cd02180">
    <property type="entry name" value="GH16_fungal_KRE6_glucanase"/>
    <property type="match status" value="1"/>
</dbReference>